<dbReference type="AlphaFoldDB" id="A0A8J3H4Y8"/>
<accession>A0A8J3H4Y8</accession>
<dbReference type="Proteomes" id="UP000611500">
    <property type="component" value="Unassembled WGS sequence"/>
</dbReference>
<dbReference type="PANTHER" id="PTHR22911:SF6">
    <property type="entry name" value="SOLUTE CARRIER FAMILY 35 MEMBER G1"/>
    <property type="match status" value="1"/>
</dbReference>
<feature type="transmembrane region" description="Helical" evidence="5">
    <location>
        <begin position="209"/>
        <end position="230"/>
    </location>
</feature>
<feature type="transmembrane region" description="Helical" evidence="5">
    <location>
        <begin position="77"/>
        <end position="93"/>
    </location>
</feature>
<gene>
    <name evidence="6" type="ORF">GCM10010961_02750</name>
</gene>
<keyword evidence="2 5" id="KW-0812">Transmembrane</keyword>
<evidence type="ECO:0000256" key="2">
    <source>
        <dbReference type="ARBA" id="ARBA00022692"/>
    </source>
</evidence>
<comment type="subcellular location">
    <subcellularLocation>
        <location evidence="1">Membrane</location>
        <topology evidence="1">Multi-pass membrane protein</topology>
    </subcellularLocation>
</comment>
<evidence type="ECO:0000256" key="4">
    <source>
        <dbReference type="ARBA" id="ARBA00023136"/>
    </source>
</evidence>
<feature type="transmembrane region" description="Helical" evidence="5">
    <location>
        <begin position="263"/>
        <end position="281"/>
    </location>
</feature>
<evidence type="ECO:0000256" key="1">
    <source>
        <dbReference type="ARBA" id="ARBA00004141"/>
    </source>
</evidence>
<feature type="transmembrane region" description="Helical" evidence="5">
    <location>
        <begin position="237"/>
        <end position="257"/>
    </location>
</feature>
<protein>
    <submittedName>
        <fullName evidence="6">Membrane protein</fullName>
    </submittedName>
</protein>
<feature type="transmembrane region" description="Helical" evidence="5">
    <location>
        <begin position="183"/>
        <end position="203"/>
    </location>
</feature>
<sequence>MSAARRTALIGAGLTVIYTGLIAAADAITKLIAGSYEAPQMFAVSGAIVVALSLLTARRRGERLVTGYPRAMAMRSGATVLAALSFFEAFRLLPFSEVFLFIALMPILAALMSGPILNEHVRPAAWGALAAGAIGVICLFPDQALEDGTGYIWAGAAALSGTFSMVMSRFIGQFESNTSAQVFFPNLALLGGSVLVLPVVWQPMALADLGWIAAYAGLLFLARWFSVVALRSLPAYVVTPLMNLQFVWMVALGALAFGEWPGLETLLGAAVVVASGLYLLWDRMFPQVRLMDKVRNFL</sequence>
<name>A0A8J3H4Y8_9RHOB</name>
<dbReference type="GO" id="GO:0016020">
    <property type="term" value="C:membrane"/>
    <property type="evidence" value="ECO:0007669"/>
    <property type="project" value="UniProtKB-SubCell"/>
</dbReference>
<feature type="transmembrane region" description="Helical" evidence="5">
    <location>
        <begin position="151"/>
        <end position="171"/>
    </location>
</feature>
<feature type="transmembrane region" description="Helical" evidence="5">
    <location>
        <begin position="99"/>
        <end position="117"/>
    </location>
</feature>
<dbReference type="InterPro" id="IPR037185">
    <property type="entry name" value="EmrE-like"/>
</dbReference>
<keyword evidence="3 5" id="KW-1133">Transmembrane helix</keyword>
<organism evidence="6 7">
    <name type="scientific">Pseudodonghicola xiamenensis</name>
    <dbReference type="NCBI Taxonomy" id="337702"/>
    <lineage>
        <taxon>Bacteria</taxon>
        <taxon>Pseudomonadati</taxon>
        <taxon>Pseudomonadota</taxon>
        <taxon>Alphaproteobacteria</taxon>
        <taxon>Rhodobacterales</taxon>
        <taxon>Paracoccaceae</taxon>
        <taxon>Pseudodonghicola</taxon>
    </lineage>
</organism>
<feature type="transmembrane region" description="Helical" evidence="5">
    <location>
        <begin position="40"/>
        <end position="57"/>
    </location>
</feature>
<reference evidence="6" key="2">
    <citation type="submission" date="2020-09" db="EMBL/GenBank/DDBJ databases">
        <authorList>
            <person name="Sun Q."/>
            <person name="Zhou Y."/>
        </authorList>
    </citation>
    <scope>NUCLEOTIDE SEQUENCE</scope>
    <source>
        <strain evidence="6">CGMCC 1.7081</strain>
    </source>
</reference>
<comment type="caution">
    <text evidence="6">The sequence shown here is derived from an EMBL/GenBank/DDBJ whole genome shotgun (WGS) entry which is preliminary data.</text>
</comment>
<dbReference type="SUPFAM" id="SSF103481">
    <property type="entry name" value="Multidrug resistance efflux transporter EmrE"/>
    <property type="match status" value="2"/>
</dbReference>
<evidence type="ECO:0000313" key="6">
    <source>
        <dbReference type="EMBL" id="GHG80040.1"/>
    </source>
</evidence>
<keyword evidence="4 5" id="KW-0472">Membrane</keyword>
<evidence type="ECO:0000313" key="7">
    <source>
        <dbReference type="Proteomes" id="UP000611500"/>
    </source>
</evidence>
<dbReference type="RefSeq" id="WP_028092036.1">
    <property type="nucleotide sequence ID" value="NZ_BNAP01000001.1"/>
</dbReference>
<dbReference type="PANTHER" id="PTHR22911">
    <property type="entry name" value="ACYL-MALONYL CONDENSING ENZYME-RELATED"/>
    <property type="match status" value="1"/>
</dbReference>
<feature type="transmembrane region" description="Helical" evidence="5">
    <location>
        <begin position="124"/>
        <end position="145"/>
    </location>
</feature>
<dbReference type="EMBL" id="BNAP01000001">
    <property type="protein sequence ID" value="GHG80040.1"/>
    <property type="molecule type" value="Genomic_DNA"/>
</dbReference>
<proteinExistence type="predicted"/>
<reference evidence="6" key="1">
    <citation type="journal article" date="2014" name="Int. J. Syst. Evol. Microbiol.">
        <title>Complete genome sequence of Corynebacterium casei LMG S-19264T (=DSM 44701T), isolated from a smear-ripened cheese.</title>
        <authorList>
            <consortium name="US DOE Joint Genome Institute (JGI-PGF)"/>
            <person name="Walter F."/>
            <person name="Albersmeier A."/>
            <person name="Kalinowski J."/>
            <person name="Ruckert C."/>
        </authorList>
    </citation>
    <scope>NUCLEOTIDE SEQUENCE</scope>
    <source>
        <strain evidence="6">CGMCC 1.7081</strain>
    </source>
</reference>
<evidence type="ECO:0000256" key="5">
    <source>
        <dbReference type="SAM" id="Phobius"/>
    </source>
</evidence>
<evidence type="ECO:0000256" key="3">
    <source>
        <dbReference type="ARBA" id="ARBA00022989"/>
    </source>
</evidence>
<keyword evidence="7" id="KW-1185">Reference proteome</keyword>